<reference evidence="4" key="2">
    <citation type="submission" date="2020-09" db="EMBL/GenBank/DDBJ databases">
        <authorList>
            <person name="Sun Q."/>
            <person name="Zhou Y."/>
        </authorList>
    </citation>
    <scope>NUCLEOTIDE SEQUENCE</scope>
    <source>
        <strain evidence="4">CGMCC 1.12160</strain>
    </source>
</reference>
<keyword evidence="2" id="KW-1133">Transmembrane helix</keyword>
<dbReference type="AlphaFoldDB" id="A0A917F0H9"/>
<protein>
    <recommendedName>
        <fullName evidence="3">Prokaryotic YEATS domain-containing protein</fullName>
    </recommendedName>
</protein>
<keyword evidence="2" id="KW-0812">Transmembrane</keyword>
<dbReference type="Proteomes" id="UP000605670">
    <property type="component" value="Unassembled WGS sequence"/>
</dbReference>
<feature type="transmembrane region" description="Helical" evidence="2">
    <location>
        <begin position="71"/>
        <end position="90"/>
    </location>
</feature>
<evidence type="ECO:0000256" key="1">
    <source>
        <dbReference type="SAM" id="MobiDB-lite"/>
    </source>
</evidence>
<evidence type="ECO:0000259" key="3">
    <source>
        <dbReference type="Pfam" id="PF20305"/>
    </source>
</evidence>
<gene>
    <name evidence="4" type="ORF">GCM10011366_04690</name>
</gene>
<dbReference type="InterPro" id="IPR046888">
    <property type="entry name" value="pYEATS"/>
</dbReference>
<feature type="domain" description="Prokaryotic YEATS" evidence="3">
    <location>
        <begin position="209"/>
        <end position="281"/>
    </location>
</feature>
<feature type="transmembrane region" description="Helical" evidence="2">
    <location>
        <begin position="25"/>
        <end position="43"/>
    </location>
</feature>
<keyword evidence="2" id="KW-0472">Membrane</keyword>
<evidence type="ECO:0000313" key="5">
    <source>
        <dbReference type="Proteomes" id="UP000605670"/>
    </source>
</evidence>
<dbReference type="Pfam" id="PF20305">
    <property type="entry name" value="pYEATS"/>
    <property type="match status" value="1"/>
</dbReference>
<accession>A0A917F0H9</accession>
<name>A0A917F0H9_9MICO</name>
<dbReference type="RefSeq" id="WP_188427996.1">
    <property type="nucleotide sequence ID" value="NZ_BAABKH010000010.1"/>
</dbReference>
<evidence type="ECO:0000313" key="4">
    <source>
        <dbReference type="EMBL" id="GGF40124.1"/>
    </source>
</evidence>
<keyword evidence="5" id="KW-1185">Reference proteome</keyword>
<comment type="caution">
    <text evidence="4">The sequence shown here is derived from an EMBL/GenBank/DDBJ whole genome shotgun (WGS) entry which is preliminary data.</text>
</comment>
<feature type="region of interest" description="Disordered" evidence="1">
    <location>
        <begin position="120"/>
        <end position="144"/>
    </location>
</feature>
<evidence type="ECO:0000256" key="2">
    <source>
        <dbReference type="SAM" id="Phobius"/>
    </source>
</evidence>
<sequence length="295" mass="30888">MTRHVDGTRAEKAPEEAMLRPWERAGASVAGLALLLVALWLIVDPPGRRVALAQCRTAADGCVVTVDQDSAVLVAAVLGLAGVALLVALLGRRFTSVEVAGAKLQAPDTAGLQVAPAMGTTTDETADSTPGPAPSGTARNDSPTRIEVLRGLGSVTGTAEVAVTSLGQPMGLTYGAALRDYQSAVKHAQRGYFVVHSLGPASPPRPGWYTVTVRVTARPDPDGTVTSASFFLGRAWGYQVFEGRRGTDGRLGIATQAYGPFLVLCELTFDDGSRVVVHHYCDFEMASVLETVTGQ</sequence>
<reference evidence="4" key="1">
    <citation type="journal article" date="2014" name="Int. J. Syst. Evol. Microbiol.">
        <title>Complete genome sequence of Corynebacterium casei LMG S-19264T (=DSM 44701T), isolated from a smear-ripened cheese.</title>
        <authorList>
            <consortium name="US DOE Joint Genome Institute (JGI-PGF)"/>
            <person name="Walter F."/>
            <person name="Albersmeier A."/>
            <person name="Kalinowski J."/>
            <person name="Ruckert C."/>
        </authorList>
    </citation>
    <scope>NUCLEOTIDE SEQUENCE</scope>
    <source>
        <strain evidence="4">CGMCC 1.12160</strain>
    </source>
</reference>
<organism evidence="4 5">
    <name type="scientific">Ornithinimicrobium tianjinense</name>
    <dbReference type="NCBI Taxonomy" id="1195761"/>
    <lineage>
        <taxon>Bacteria</taxon>
        <taxon>Bacillati</taxon>
        <taxon>Actinomycetota</taxon>
        <taxon>Actinomycetes</taxon>
        <taxon>Micrococcales</taxon>
        <taxon>Ornithinimicrobiaceae</taxon>
        <taxon>Ornithinimicrobium</taxon>
    </lineage>
</organism>
<dbReference type="EMBL" id="BMEM01000001">
    <property type="protein sequence ID" value="GGF40124.1"/>
    <property type="molecule type" value="Genomic_DNA"/>
</dbReference>
<proteinExistence type="predicted"/>